<accession>A0A543PZK5</accession>
<keyword evidence="2" id="KW-0547">Nucleotide-binding</keyword>
<dbReference type="PROSITE" id="PS50893">
    <property type="entry name" value="ABC_TRANSPORTER_2"/>
    <property type="match status" value="1"/>
</dbReference>
<dbReference type="SUPFAM" id="SSF52540">
    <property type="entry name" value="P-loop containing nucleoside triphosphate hydrolases"/>
    <property type="match status" value="1"/>
</dbReference>
<gene>
    <name evidence="6" type="ORF">DLNHIDIE_03168</name>
</gene>
<dbReference type="EMBL" id="SZUV01000004">
    <property type="protein sequence ID" value="TQN49517.1"/>
    <property type="molecule type" value="Genomic_DNA"/>
</dbReference>
<dbReference type="CDD" id="cd03255">
    <property type="entry name" value="ABC_MJ0796_LolCDE_FtsE"/>
    <property type="match status" value="1"/>
</dbReference>
<dbReference type="GO" id="GO:0022857">
    <property type="term" value="F:transmembrane transporter activity"/>
    <property type="evidence" value="ECO:0007669"/>
    <property type="project" value="TreeGrafter"/>
</dbReference>
<dbReference type="PANTHER" id="PTHR24220">
    <property type="entry name" value="IMPORT ATP-BINDING PROTEIN"/>
    <property type="match status" value="1"/>
</dbReference>
<dbReference type="GO" id="GO:0005886">
    <property type="term" value="C:plasma membrane"/>
    <property type="evidence" value="ECO:0007669"/>
    <property type="project" value="TreeGrafter"/>
</dbReference>
<name>A0A543PZK5_ACITH</name>
<dbReference type="InterPro" id="IPR015854">
    <property type="entry name" value="ABC_transpr_LolD-like"/>
</dbReference>
<protein>
    <submittedName>
        <fullName evidence="6">Putative ABC transporter ATP-binding protein</fullName>
    </submittedName>
</protein>
<dbReference type="InterPro" id="IPR017911">
    <property type="entry name" value="MacB-like_ATP-bd"/>
</dbReference>
<dbReference type="GO" id="GO:0098796">
    <property type="term" value="C:membrane protein complex"/>
    <property type="evidence" value="ECO:0007669"/>
    <property type="project" value="UniProtKB-ARBA"/>
</dbReference>
<dbReference type="InterPro" id="IPR003593">
    <property type="entry name" value="AAA+_ATPase"/>
</dbReference>
<evidence type="ECO:0000256" key="3">
    <source>
        <dbReference type="ARBA" id="ARBA00022840"/>
    </source>
</evidence>
<dbReference type="FunFam" id="3.40.50.300:FF:000032">
    <property type="entry name" value="Export ABC transporter ATP-binding protein"/>
    <property type="match status" value="1"/>
</dbReference>
<organism evidence="6 7">
    <name type="scientific">Acidithiobacillus thiooxidans ATCC 19377</name>
    <dbReference type="NCBI Taxonomy" id="637390"/>
    <lineage>
        <taxon>Bacteria</taxon>
        <taxon>Pseudomonadati</taxon>
        <taxon>Pseudomonadota</taxon>
        <taxon>Acidithiobacillia</taxon>
        <taxon>Acidithiobacillales</taxon>
        <taxon>Acidithiobacillaceae</taxon>
        <taxon>Acidithiobacillus</taxon>
    </lineage>
</organism>
<dbReference type="SMART" id="SM00382">
    <property type="entry name" value="AAA"/>
    <property type="match status" value="1"/>
</dbReference>
<dbReference type="GO" id="GO:0005524">
    <property type="term" value="F:ATP binding"/>
    <property type="evidence" value="ECO:0007669"/>
    <property type="project" value="UniProtKB-KW"/>
</dbReference>
<evidence type="ECO:0000256" key="1">
    <source>
        <dbReference type="ARBA" id="ARBA00022448"/>
    </source>
</evidence>
<dbReference type="InterPro" id="IPR017871">
    <property type="entry name" value="ABC_transporter-like_CS"/>
</dbReference>
<dbReference type="InterPro" id="IPR003439">
    <property type="entry name" value="ABC_transporter-like_ATP-bd"/>
</dbReference>
<feature type="domain" description="ABC transporter" evidence="5">
    <location>
        <begin position="20"/>
        <end position="256"/>
    </location>
</feature>
<dbReference type="PROSITE" id="PS00211">
    <property type="entry name" value="ABC_TRANSPORTER_1"/>
    <property type="match status" value="1"/>
</dbReference>
<dbReference type="Proteomes" id="UP000315403">
    <property type="component" value="Unassembled WGS sequence"/>
</dbReference>
<sequence>MTIVPILSVPPDVKERIAAMELQGISKIFHSETVRTYALQDLDLIIRAGEYVALMGPSGSGKTSLMAILGLLDRPNQGQQFLNGERVDGLSENQRARYRNRNIGFVFQSFNLIGDLSVFENVELPLRYHKGIASQVRRERVMEMLQAVGLNHRARHYPAQLSGGQAQRVAIARALVTEPSILLADEPTGNLDSLAGEQVMQLMESLHKERGTTLFMATHDADYAARAERILHLKDGKWHGAENNAAFSSPPVHHPE</sequence>
<evidence type="ECO:0000256" key="4">
    <source>
        <dbReference type="ARBA" id="ARBA00038388"/>
    </source>
</evidence>
<comment type="caution">
    <text evidence="6">The sequence shown here is derived from an EMBL/GenBank/DDBJ whole genome shotgun (WGS) entry which is preliminary data.</text>
</comment>
<evidence type="ECO:0000259" key="5">
    <source>
        <dbReference type="PROSITE" id="PS50893"/>
    </source>
</evidence>
<dbReference type="Gene3D" id="3.40.50.300">
    <property type="entry name" value="P-loop containing nucleotide triphosphate hydrolases"/>
    <property type="match status" value="1"/>
</dbReference>
<keyword evidence="3 6" id="KW-0067">ATP-binding</keyword>
<dbReference type="InterPro" id="IPR027417">
    <property type="entry name" value="P-loop_NTPase"/>
</dbReference>
<keyword evidence="1" id="KW-0813">Transport</keyword>
<reference evidence="6 7" key="1">
    <citation type="submission" date="2019-03" db="EMBL/GenBank/DDBJ databases">
        <title>New insights into Acidothiobacillus thiooxidans sulfur metabolism through coupled gene expression, solution geochemistry, microscopy and spectroscopy analyses.</title>
        <authorList>
            <person name="Camacho D."/>
            <person name="Frazao R."/>
            <person name="Fouillen A."/>
            <person name="Nanci A."/>
            <person name="Lang B.F."/>
            <person name="Apte S.C."/>
            <person name="Baron C."/>
            <person name="Warren L.A."/>
        </authorList>
    </citation>
    <scope>NUCLEOTIDE SEQUENCE [LARGE SCALE GENOMIC DNA]</scope>
    <source>
        <strain evidence="6 7">ATCC 19377</strain>
    </source>
</reference>
<evidence type="ECO:0000313" key="6">
    <source>
        <dbReference type="EMBL" id="TQN49517.1"/>
    </source>
</evidence>
<dbReference type="PANTHER" id="PTHR24220:SF648">
    <property type="entry name" value="ABC TRANSPORTER ATP-BINDING PROTEIN YTRE"/>
    <property type="match status" value="1"/>
</dbReference>
<dbReference type="Pfam" id="PF00005">
    <property type="entry name" value="ABC_tran"/>
    <property type="match status" value="1"/>
</dbReference>
<dbReference type="AlphaFoldDB" id="A0A543PZK5"/>
<evidence type="ECO:0000313" key="7">
    <source>
        <dbReference type="Proteomes" id="UP000315403"/>
    </source>
</evidence>
<dbReference type="RefSeq" id="WP_210434856.1">
    <property type="nucleotide sequence ID" value="NZ_SZUV01000004.1"/>
</dbReference>
<dbReference type="GO" id="GO:0016887">
    <property type="term" value="F:ATP hydrolysis activity"/>
    <property type="evidence" value="ECO:0007669"/>
    <property type="project" value="InterPro"/>
</dbReference>
<comment type="similarity">
    <text evidence="4">Belongs to the ABC transporter superfamily. Macrolide exporter (TC 3.A.1.122) family.</text>
</comment>
<evidence type="ECO:0000256" key="2">
    <source>
        <dbReference type="ARBA" id="ARBA00022741"/>
    </source>
</evidence>
<proteinExistence type="inferred from homology"/>